<reference evidence="2 3" key="1">
    <citation type="submission" date="2023-01" db="EMBL/GenBank/DDBJ databases">
        <authorList>
            <person name="Whitehead M."/>
        </authorList>
    </citation>
    <scope>NUCLEOTIDE SEQUENCE [LARGE SCALE GENOMIC DNA]</scope>
</reference>
<dbReference type="AlphaFoldDB" id="A0AAV0VGE3"/>
<evidence type="ECO:0000313" key="2">
    <source>
        <dbReference type="EMBL" id="CAI6343233.1"/>
    </source>
</evidence>
<dbReference type="Pfam" id="PF00078">
    <property type="entry name" value="RVT_1"/>
    <property type="match status" value="1"/>
</dbReference>
<comment type="caution">
    <text evidence="2">The sequence shown here is derived from an EMBL/GenBank/DDBJ whole genome shotgun (WGS) entry which is preliminary data.</text>
</comment>
<evidence type="ECO:0000259" key="1">
    <source>
        <dbReference type="PROSITE" id="PS50878"/>
    </source>
</evidence>
<proteinExistence type="predicted"/>
<dbReference type="InterPro" id="IPR000477">
    <property type="entry name" value="RT_dom"/>
</dbReference>
<accession>A0AAV0VGE3</accession>
<keyword evidence="3" id="KW-1185">Reference proteome</keyword>
<evidence type="ECO:0000313" key="3">
    <source>
        <dbReference type="Proteomes" id="UP001160148"/>
    </source>
</evidence>
<gene>
    <name evidence="2" type="ORF">MEUPH1_LOCUS524</name>
</gene>
<feature type="domain" description="Reverse transcriptase" evidence="1">
    <location>
        <begin position="1"/>
        <end position="154"/>
    </location>
</feature>
<protein>
    <recommendedName>
        <fullName evidence="1">Reverse transcriptase domain-containing protein</fullName>
    </recommendedName>
</protein>
<organism evidence="2 3">
    <name type="scientific">Macrosiphum euphorbiae</name>
    <name type="common">potato aphid</name>
    <dbReference type="NCBI Taxonomy" id="13131"/>
    <lineage>
        <taxon>Eukaryota</taxon>
        <taxon>Metazoa</taxon>
        <taxon>Ecdysozoa</taxon>
        <taxon>Arthropoda</taxon>
        <taxon>Hexapoda</taxon>
        <taxon>Insecta</taxon>
        <taxon>Pterygota</taxon>
        <taxon>Neoptera</taxon>
        <taxon>Paraneoptera</taxon>
        <taxon>Hemiptera</taxon>
        <taxon>Sternorrhyncha</taxon>
        <taxon>Aphidomorpha</taxon>
        <taxon>Aphidoidea</taxon>
        <taxon>Aphididae</taxon>
        <taxon>Macrosiphini</taxon>
        <taxon>Macrosiphum</taxon>
    </lineage>
</organism>
<name>A0AAV0VGE3_9HEMI</name>
<dbReference type="Proteomes" id="UP001160148">
    <property type="component" value="Unassembled WGS sequence"/>
</dbReference>
<dbReference type="PANTHER" id="PTHR19446">
    <property type="entry name" value="REVERSE TRANSCRIPTASES"/>
    <property type="match status" value="1"/>
</dbReference>
<dbReference type="PROSITE" id="PS50878">
    <property type="entry name" value="RT_POL"/>
    <property type="match status" value="1"/>
</dbReference>
<dbReference type="EMBL" id="CARXXK010000001">
    <property type="protein sequence ID" value="CAI6343233.1"/>
    <property type="molecule type" value="Genomic_DNA"/>
</dbReference>
<sequence length="154" mass="17797">MTKIIEKILNYRLIWFLEKNKILNKEQSGFRQSISTIDNLHIIKSEIDQALENKQTLGMVSLDISKAYDSVWRYSVLMLLSEIITNGNMNNYIKDFLIDRHFQVKVCNSLSIFFSQQNGIPQGSSLAVTIFLLAINDIVETIRTPVYSQMILTF</sequence>